<dbReference type="EMBL" id="CP009920">
    <property type="protein sequence ID" value="AJI20335.1"/>
    <property type="molecule type" value="Genomic_DNA"/>
</dbReference>
<gene>
    <name evidence="1" type="ORF">BG04_4974</name>
</gene>
<dbReference type="Proteomes" id="UP000031829">
    <property type="component" value="Chromosome"/>
</dbReference>
<evidence type="ECO:0000313" key="2">
    <source>
        <dbReference type="Proteomes" id="UP000031829"/>
    </source>
</evidence>
<sequence>MNHNNTKTTTEFSNKKINMHLNRKLSAAIIAMVLFALLFCFIPGIKESIPNFSIKKTSPHFVDLFPLYLLFFTPFFLIMGTLGTVIVDLLVSAFVKDRSKKIDFIMSFIFHAIFGLLMFEFGMIGVILIFIVDRILSIRKKNYSYLYPLGCLVLSAIIGTLVYFIFTIV</sequence>
<organism evidence="1 2">
    <name type="scientific">Priestia megaterium (strain ATCC 14581 / DSM 32 / CCUG 1817 / JCM 2506 / NBRC 15308 / NCIMB 9376 / NCTC 10342 / NRRL B-14308 / VKM B-512 / Ford 19)</name>
    <name type="common">Bacillus megaterium</name>
    <dbReference type="NCBI Taxonomy" id="1348623"/>
    <lineage>
        <taxon>Bacteria</taxon>
        <taxon>Bacillati</taxon>
        <taxon>Bacillota</taxon>
        <taxon>Bacilli</taxon>
        <taxon>Bacillales</taxon>
        <taxon>Bacillaceae</taxon>
        <taxon>Priestia</taxon>
    </lineage>
</organism>
<dbReference type="HOGENOM" id="CLU_1575374_0_0_9"/>
<dbReference type="KEGG" id="bmeg:BG04_4974"/>
<reference evidence="1 2" key="1">
    <citation type="journal article" date="2015" name="Genome Announc.">
        <title>Complete genome sequences for 35 biothreat assay-relevant bacillus species.</title>
        <authorList>
            <person name="Johnson S.L."/>
            <person name="Daligault H.E."/>
            <person name="Davenport K.W."/>
            <person name="Jaissle J."/>
            <person name="Frey K.G."/>
            <person name="Ladner J.T."/>
            <person name="Broomall S.M."/>
            <person name="Bishop-Lilly K.A."/>
            <person name="Bruce D.C."/>
            <person name="Gibbons H.S."/>
            <person name="Coyne S.R."/>
            <person name="Lo C.C."/>
            <person name="Meincke L."/>
            <person name="Munk A.C."/>
            <person name="Koroleva G.I."/>
            <person name="Rosenzweig C.N."/>
            <person name="Palacios G.F."/>
            <person name="Redden C.L."/>
            <person name="Minogue T.D."/>
            <person name="Chain P.S."/>
        </authorList>
    </citation>
    <scope>NUCLEOTIDE SEQUENCE [LARGE SCALE GENOMIC DNA]</scope>
    <source>
        <strain evidence="2">ATCC 14581 / DSM 32 / JCM 2506 / NBRC 15308 / NCIMB 9376 / NCTC 10342 / NRRL B-14308 / VKM B-512</strain>
    </source>
</reference>
<proteinExistence type="predicted"/>
<evidence type="ECO:0000313" key="1">
    <source>
        <dbReference type="EMBL" id="AJI20335.1"/>
    </source>
</evidence>
<dbReference type="AlphaFoldDB" id="A0A0B6A5W6"/>
<protein>
    <submittedName>
        <fullName evidence="1">Putative membrane protein</fullName>
    </submittedName>
</protein>
<name>A0A0B6A5W6_PRIM2</name>
<accession>A0A0B6A5W6</accession>